<dbReference type="EMBL" id="JAZDRO010000003">
    <property type="protein sequence ID" value="MEE2566869.1"/>
    <property type="molecule type" value="Genomic_DNA"/>
</dbReference>
<evidence type="ECO:0000313" key="1">
    <source>
        <dbReference type="EMBL" id="MEE2566869.1"/>
    </source>
</evidence>
<reference evidence="1 2" key="1">
    <citation type="submission" date="2024-01" db="EMBL/GenBank/DDBJ databases">
        <title>Hyphobacterium bacterium isolated from marine sediment.</title>
        <authorList>
            <person name="Zhao S."/>
        </authorList>
    </citation>
    <scope>NUCLEOTIDE SEQUENCE [LARGE SCALE GENOMIC DNA]</scope>
    <source>
        <strain evidence="1 2">Y60-23</strain>
    </source>
</reference>
<dbReference type="SUPFAM" id="SSF54427">
    <property type="entry name" value="NTF2-like"/>
    <property type="match status" value="1"/>
</dbReference>
<keyword evidence="2" id="KW-1185">Reference proteome</keyword>
<protein>
    <recommendedName>
        <fullName evidence="3">DUF4440 domain-containing protein</fullName>
    </recommendedName>
</protein>
<name>A0ABU7LZ89_9PROT</name>
<sequence>MSDEDLIRDVLARMYAMISGPAGPRDWSTQQDVFHPEARQIRTTIDENGHPRMTIMSPEEYRDNTRDFFANNDFFEIALGCEIRIFGNIAHAWSAYEARSNRKDTAPERRGINSIQLFRDENGRWRIMAMIWDNEREGLALPAELSEP</sequence>
<proteinExistence type="predicted"/>
<dbReference type="RefSeq" id="WP_330196420.1">
    <property type="nucleotide sequence ID" value="NZ_JAZDRO010000003.1"/>
</dbReference>
<dbReference type="Proteomes" id="UP001310692">
    <property type="component" value="Unassembled WGS sequence"/>
</dbReference>
<evidence type="ECO:0000313" key="2">
    <source>
        <dbReference type="Proteomes" id="UP001310692"/>
    </source>
</evidence>
<dbReference type="Gene3D" id="3.10.450.50">
    <property type="match status" value="1"/>
</dbReference>
<comment type="caution">
    <text evidence="1">The sequence shown here is derived from an EMBL/GenBank/DDBJ whole genome shotgun (WGS) entry which is preliminary data.</text>
</comment>
<dbReference type="InterPro" id="IPR032710">
    <property type="entry name" value="NTF2-like_dom_sf"/>
</dbReference>
<organism evidence="1 2">
    <name type="scientific">Hyphobacterium marinum</name>
    <dbReference type="NCBI Taxonomy" id="3116574"/>
    <lineage>
        <taxon>Bacteria</taxon>
        <taxon>Pseudomonadati</taxon>
        <taxon>Pseudomonadota</taxon>
        <taxon>Alphaproteobacteria</taxon>
        <taxon>Maricaulales</taxon>
        <taxon>Maricaulaceae</taxon>
        <taxon>Hyphobacterium</taxon>
    </lineage>
</organism>
<evidence type="ECO:0008006" key="3">
    <source>
        <dbReference type="Google" id="ProtNLM"/>
    </source>
</evidence>
<gene>
    <name evidence="1" type="ORF">V0U35_09270</name>
</gene>
<accession>A0ABU7LZ89</accession>